<name>A0A6C0ALK7_9ZZZZ</name>
<evidence type="ECO:0000256" key="3">
    <source>
        <dbReference type="ARBA" id="ARBA00022801"/>
    </source>
</evidence>
<reference evidence="5" key="1">
    <citation type="journal article" date="2020" name="Nature">
        <title>Giant virus diversity and host interactions through global metagenomics.</title>
        <authorList>
            <person name="Schulz F."/>
            <person name="Roux S."/>
            <person name="Paez-Espino D."/>
            <person name="Jungbluth S."/>
            <person name="Walsh D.A."/>
            <person name="Denef V.J."/>
            <person name="McMahon K.D."/>
            <person name="Konstantinidis K.T."/>
            <person name="Eloe-Fadrosh E.A."/>
            <person name="Kyrpides N.C."/>
            <person name="Woyke T."/>
        </authorList>
    </citation>
    <scope>NUCLEOTIDE SEQUENCE</scope>
    <source>
        <strain evidence="5">GVMAG-S-1091796-13</strain>
    </source>
</reference>
<dbReference type="SUPFAM" id="SSF69065">
    <property type="entry name" value="RNase III domain-like"/>
    <property type="match status" value="1"/>
</dbReference>
<dbReference type="InterPro" id="IPR036389">
    <property type="entry name" value="RNase_III_sf"/>
</dbReference>
<dbReference type="InterPro" id="IPR011907">
    <property type="entry name" value="RNase_III"/>
</dbReference>
<dbReference type="InterPro" id="IPR000999">
    <property type="entry name" value="RNase_III_dom"/>
</dbReference>
<organism evidence="5">
    <name type="scientific">viral metagenome</name>
    <dbReference type="NCBI Taxonomy" id="1070528"/>
    <lineage>
        <taxon>unclassified sequences</taxon>
        <taxon>metagenomes</taxon>
        <taxon>organismal metagenomes</taxon>
    </lineage>
</organism>
<dbReference type="AlphaFoldDB" id="A0A6C0ALK7"/>
<sequence length="323" mass="37888">MDNPNNRLITREEVENILNYFGNIGDNNQILKINNLEHYQQAFVHESYFQAIQYKISELKSDKSNDISFYIPKESSERLEYLGDHILKSTMSRYLFERFDNEREGFLTKLKIKIEKCSMLHKIAVTLGFKKFLLLSLQVENQSILSLDRGRNTPSIFEDAFEAFIGSILVDFGEYGYLYADRFVRNVIENIIDFAELISKNDNFKDSLQRFYQSKTKVSWGTPMYMSLNESGPLYRKIFTRMLTFTENQLNEMDLIIQDNIKKYTTHILSQYKTNNPVIYSKLFDICQSGKYILGIGFGRKVIESEQQCAKHSLQILNLDLNF</sequence>
<evidence type="ECO:0000259" key="4">
    <source>
        <dbReference type="PROSITE" id="PS50142"/>
    </source>
</evidence>
<dbReference type="PROSITE" id="PS00517">
    <property type="entry name" value="RNASE_3_1"/>
    <property type="match status" value="1"/>
</dbReference>
<dbReference type="CDD" id="cd00593">
    <property type="entry name" value="RIBOc"/>
    <property type="match status" value="1"/>
</dbReference>
<keyword evidence="1" id="KW-0540">Nuclease</keyword>
<protein>
    <recommendedName>
        <fullName evidence="4">RNase III domain-containing protein</fullName>
    </recommendedName>
</protein>
<dbReference type="Gene3D" id="1.10.1520.10">
    <property type="entry name" value="Ribonuclease III domain"/>
    <property type="match status" value="1"/>
</dbReference>
<dbReference type="EMBL" id="MN740716">
    <property type="protein sequence ID" value="QHS80679.1"/>
    <property type="molecule type" value="Genomic_DNA"/>
</dbReference>
<keyword evidence="2" id="KW-0255">Endonuclease</keyword>
<dbReference type="Pfam" id="PF00636">
    <property type="entry name" value="Ribonuclease_3"/>
    <property type="match status" value="1"/>
</dbReference>
<dbReference type="HAMAP" id="MF_00104">
    <property type="entry name" value="RNase_III"/>
    <property type="match status" value="1"/>
</dbReference>
<keyword evidence="3" id="KW-0378">Hydrolase</keyword>
<accession>A0A6C0ALK7</accession>
<evidence type="ECO:0000256" key="2">
    <source>
        <dbReference type="ARBA" id="ARBA00022759"/>
    </source>
</evidence>
<feature type="domain" description="RNase III" evidence="4">
    <location>
        <begin position="31"/>
        <end position="173"/>
    </location>
</feature>
<dbReference type="GO" id="GO:0003723">
    <property type="term" value="F:RNA binding"/>
    <property type="evidence" value="ECO:0007669"/>
    <property type="project" value="InterPro"/>
</dbReference>
<dbReference type="PROSITE" id="PS50142">
    <property type="entry name" value="RNASE_3_2"/>
    <property type="match status" value="1"/>
</dbReference>
<dbReference type="GO" id="GO:0006364">
    <property type="term" value="P:rRNA processing"/>
    <property type="evidence" value="ECO:0007669"/>
    <property type="project" value="InterPro"/>
</dbReference>
<proteinExistence type="inferred from homology"/>
<dbReference type="SMART" id="SM00535">
    <property type="entry name" value="RIBOc"/>
    <property type="match status" value="1"/>
</dbReference>
<evidence type="ECO:0000313" key="5">
    <source>
        <dbReference type="EMBL" id="QHS80679.1"/>
    </source>
</evidence>
<dbReference type="GO" id="GO:0004525">
    <property type="term" value="F:ribonuclease III activity"/>
    <property type="evidence" value="ECO:0007669"/>
    <property type="project" value="InterPro"/>
</dbReference>
<evidence type="ECO:0000256" key="1">
    <source>
        <dbReference type="ARBA" id="ARBA00022722"/>
    </source>
</evidence>